<proteinExistence type="predicted"/>
<feature type="compositionally biased region" description="Polar residues" evidence="1">
    <location>
        <begin position="332"/>
        <end position="341"/>
    </location>
</feature>
<dbReference type="InterPro" id="IPR008984">
    <property type="entry name" value="SMAD_FHA_dom_sf"/>
</dbReference>
<dbReference type="SUPFAM" id="SSF49879">
    <property type="entry name" value="SMAD/FHA domain"/>
    <property type="match status" value="1"/>
</dbReference>
<evidence type="ECO:0008006" key="3">
    <source>
        <dbReference type="Google" id="ProtNLM"/>
    </source>
</evidence>
<name>A0A7S4UUH7_9DINO</name>
<feature type="region of interest" description="Disordered" evidence="1">
    <location>
        <begin position="375"/>
        <end position="395"/>
    </location>
</feature>
<organism evidence="2">
    <name type="scientific">Alexandrium monilatum</name>
    <dbReference type="NCBI Taxonomy" id="311494"/>
    <lineage>
        <taxon>Eukaryota</taxon>
        <taxon>Sar</taxon>
        <taxon>Alveolata</taxon>
        <taxon>Dinophyceae</taxon>
        <taxon>Gonyaulacales</taxon>
        <taxon>Pyrocystaceae</taxon>
        <taxon>Alexandrium</taxon>
    </lineage>
</organism>
<sequence>MSQKLAGEIGKLKDLKGLLRQADGEAQSGSGGRLSAGSGRFLDALRAERQRLRDVLPQLGEAPGPSPIEGSSRPSSSQPPRGAAEEAAEPPEEEPAPEFPAGRALLGEELRAAQRPGCAEPRDRSCDLERLRSLLASTSERLQGSAVIGRSELEASQEWGEVRRCEAEQAVRDRACTEVLRMELAEREREVEHLRYAEVAMQRQAVEEVRQVRLAVAESALQQEALGHAIQQAELQQQQQQQLALSSCAQPVSSPVSGRSLIDALGFSPDQSKEDKCARLHEAVHVLKDLAQQLMECSDGFADVGTALREAEARGPALCRLPHGGPAEEAQTAATSSQRPSLRSEAVQEAAASAFPGEVEGFFLDVVTAAGGSGDLPPELKRLPLTPAEPSEEDGEPRLVASVGRHHQPRFFEALVPTQSDRVLISRTAFKVSWVPDGSSVWLHPCGTNPIVVDSQVVRRGDVMPLKPGSELLFSYERKVLLCLRFGRIDAATPVAMDAAPVAAAASPAVRAAKAEGRWSIDRALNLAREPNERVCERALLLEGAASLEEAVQRLNRASVQAPSELCIVRLPEGDVMLYARDLGEEALRSLLGVGDEAPAEGREEESAQHPWRLLCVYASGLSAEDLAALPRELRGIGVPEGAIFGGPGRRLRVEAWLPDLAAQQSVARVLFRLEASGGALGITSNSCDGLLVDRKPLGIGESCSLLPGQVLGFAPQEATTREQPLLELLVQRCPPRPLDGGKPQEALPGDGCYPCSQHFGQVMPSIPEEISVVEEEISLVEEDGLPAIAESKAEAQEISLVDEDCSSADAGGKVGKPSAVSPSVGSGQCEPHLDVPA</sequence>
<gene>
    <name evidence="2" type="ORF">AMON00008_LOCUS23893</name>
</gene>
<dbReference type="EMBL" id="HBNR01034848">
    <property type="protein sequence ID" value="CAE4590345.1"/>
    <property type="molecule type" value="Transcribed_RNA"/>
</dbReference>
<dbReference type="AlphaFoldDB" id="A0A7S4UUH7"/>
<feature type="compositionally biased region" description="Low complexity" evidence="1">
    <location>
        <begin position="67"/>
        <end position="82"/>
    </location>
</feature>
<feature type="region of interest" description="Disordered" evidence="1">
    <location>
        <begin position="805"/>
        <end position="838"/>
    </location>
</feature>
<feature type="compositionally biased region" description="Acidic residues" evidence="1">
    <location>
        <begin position="86"/>
        <end position="96"/>
    </location>
</feature>
<reference evidence="2" key="1">
    <citation type="submission" date="2021-01" db="EMBL/GenBank/DDBJ databases">
        <authorList>
            <person name="Corre E."/>
            <person name="Pelletier E."/>
            <person name="Niang G."/>
            <person name="Scheremetjew M."/>
            <person name="Finn R."/>
            <person name="Kale V."/>
            <person name="Holt S."/>
            <person name="Cochrane G."/>
            <person name="Meng A."/>
            <person name="Brown T."/>
            <person name="Cohen L."/>
        </authorList>
    </citation>
    <scope>NUCLEOTIDE SEQUENCE</scope>
    <source>
        <strain evidence="2">CCMP3105</strain>
    </source>
</reference>
<protein>
    <recommendedName>
        <fullName evidence="3">FHA domain-containing protein</fullName>
    </recommendedName>
</protein>
<accession>A0A7S4UUH7</accession>
<evidence type="ECO:0000313" key="2">
    <source>
        <dbReference type="EMBL" id="CAE4590345.1"/>
    </source>
</evidence>
<feature type="region of interest" description="Disordered" evidence="1">
    <location>
        <begin position="322"/>
        <end position="348"/>
    </location>
</feature>
<evidence type="ECO:0000256" key="1">
    <source>
        <dbReference type="SAM" id="MobiDB-lite"/>
    </source>
</evidence>
<feature type="region of interest" description="Disordered" evidence="1">
    <location>
        <begin position="52"/>
        <end position="123"/>
    </location>
</feature>